<reference evidence="2" key="1">
    <citation type="submission" date="2022-04" db="EMBL/GenBank/DDBJ databases">
        <title>Carnegiea gigantea Genome sequencing and assembly v2.</title>
        <authorList>
            <person name="Copetti D."/>
            <person name="Sanderson M.J."/>
            <person name="Burquez A."/>
            <person name="Wojciechowski M.F."/>
        </authorList>
    </citation>
    <scope>NUCLEOTIDE SEQUENCE</scope>
    <source>
        <strain evidence="2">SGP5-SGP5p</strain>
        <tissue evidence="2">Aerial part</tissue>
    </source>
</reference>
<dbReference type="OrthoDB" id="1939383at2759"/>
<comment type="caution">
    <text evidence="2">The sequence shown here is derived from an EMBL/GenBank/DDBJ whole genome shotgun (WGS) entry which is preliminary data.</text>
</comment>
<dbReference type="Proteomes" id="UP001153076">
    <property type="component" value="Unassembled WGS sequence"/>
</dbReference>
<protein>
    <submittedName>
        <fullName evidence="2">Uncharacterized protein</fullName>
    </submittedName>
</protein>
<dbReference type="EMBL" id="JAKOGI010000621">
    <property type="protein sequence ID" value="KAJ8432254.1"/>
    <property type="molecule type" value="Genomic_DNA"/>
</dbReference>
<evidence type="ECO:0000313" key="3">
    <source>
        <dbReference type="Proteomes" id="UP001153076"/>
    </source>
</evidence>
<name>A0A9Q1Q8E2_9CARY</name>
<dbReference type="AlphaFoldDB" id="A0A9Q1Q8E2"/>
<proteinExistence type="predicted"/>
<sequence length="198" mass="22959">MLTVSFFPPIPLARCMVKDTIKEKELAMRYLRDRKPLKHWARLKFDVNLKSNDKINNFVESFNNAINKLRKKPMLIMLEEIKKLVGARFDKIFQNTTCWEGKVTSFVNKKPMSIEEEVELLPQTEGQIRYFSGTKRCKNCKQLGHNSLICGRPRYDNGKLVERYKRKKKTTSEGPRPVGRPMKIHKANQGTSAATTTP</sequence>
<feature type="compositionally biased region" description="Polar residues" evidence="1">
    <location>
        <begin position="188"/>
        <end position="198"/>
    </location>
</feature>
<gene>
    <name evidence="2" type="ORF">Cgig2_013907</name>
</gene>
<feature type="region of interest" description="Disordered" evidence="1">
    <location>
        <begin position="164"/>
        <end position="198"/>
    </location>
</feature>
<accession>A0A9Q1Q8E2</accession>
<evidence type="ECO:0000256" key="1">
    <source>
        <dbReference type="SAM" id="MobiDB-lite"/>
    </source>
</evidence>
<organism evidence="2 3">
    <name type="scientific">Carnegiea gigantea</name>
    <dbReference type="NCBI Taxonomy" id="171969"/>
    <lineage>
        <taxon>Eukaryota</taxon>
        <taxon>Viridiplantae</taxon>
        <taxon>Streptophyta</taxon>
        <taxon>Embryophyta</taxon>
        <taxon>Tracheophyta</taxon>
        <taxon>Spermatophyta</taxon>
        <taxon>Magnoliopsida</taxon>
        <taxon>eudicotyledons</taxon>
        <taxon>Gunneridae</taxon>
        <taxon>Pentapetalae</taxon>
        <taxon>Caryophyllales</taxon>
        <taxon>Cactineae</taxon>
        <taxon>Cactaceae</taxon>
        <taxon>Cactoideae</taxon>
        <taxon>Echinocereeae</taxon>
        <taxon>Carnegiea</taxon>
    </lineage>
</organism>
<evidence type="ECO:0000313" key="2">
    <source>
        <dbReference type="EMBL" id="KAJ8432254.1"/>
    </source>
</evidence>
<keyword evidence="3" id="KW-1185">Reference proteome</keyword>